<comment type="caution">
    <text evidence="2">The sequence shown here is derived from an EMBL/GenBank/DDBJ whole genome shotgun (WGS) entry which is preliminary data.</text>
</comment>
<dbReference type="Proteomes" id="UP000681340">
    <property type="component" value="Unassembled WGS sequence"/>
</dbReference>
<feature type="transmembrane region" description="Helical" evidence="1">
    <location>
        <begin position="20"/>
        <end position="42"/>
    </location>
</feature>
<keyword evidence="1" id="KW-1133">Transmembrane helix</keyword>
<keyword evidence="1" id="KW-0472">Membrane</keyword>
<evidence type="ECO:0000256" key="1">
    <source>
        <dbReference type="SAM" id="Phobius"/>
    </source>
</evidence>
<accession>A0A919SAZ3</accession>
<sequence length="83" mass="8911">MYSAMLPKTGIGLTLGGVTMSVLNLLWLGIAVAVLGGVLITLTKFGPRIALEPVPVGVRGSRFRLTFNGRPVTARSAPRHRRR</sequence>
<evidence type="ECO:0000313" key="2">
    <source>
        <dbReference type="EMBL" id="GIM68167.1"/>
    </source>
</evidence>
<gene>
    <name evidence="2" type="ORF">Aau02nite_30440</name>
</gene>
<proteinExistence type="predicted"/>
<name>A0A919SAZ3_9ACTN</name>
<protein>
    <submittedName>
        <fullName evidence="2">Uncharacterized protein</fullName>
    </submittedName>
</protein>
<dbReference type="AlphaFoldDB" id="A0A919SAZ3"/>
<keyword evidence="3" id="KW-1185">Reference proteome</keyword>
<organism evidence="2 3">
    <name type="scientific">Actinoplanes auranticolor</name>
    <dbReference type="NCBI Taxonomy" id="47988"/>
    <lineage>
        <taxon>Bacteria</taxon>
        <taxon>Bacillati</taxon>
        <taxon>Actinomycetota</taxon>
        <taxon>Actinomycetes</taxon>
        <taxon>Micromonosporales</taxon>
        <taxon>Micromonosporaceae</taxon>
        <taxon>Actinoplanes</taxon>
    </lineage>
</organism>
<evidence type="ECO:0000313" key="3">
    <source>
        <dbReference type="Proteomes" id="UP000681340"/>
    </source>
</evidence>
<keyword evidence="1" id="KW-0812">Transmembrane</keyword>
<dbReference type="EMBL" id="BOQL01000024">
    <property type="protein sequence ID" value="GIM68167.1"/>
    <property type="molecule type" value="Genomic_DNA"/>
</dbReference>
<reference evidence="2" key="1">
    <citation type="submission" date="2021-03" db="EMBL/GenBank/DDBJ databases">
        <title>Whole genome shotgun sequence of Actinoplanes auranticolor NBRC 12245.</title>
        <authorList>
            <person name="Komaki H."/>
            <person name="Tamura T."/>
        </authorList>
    </citation>
    <scope>NUCLEOTIDE SEQUENCE</scope>
    <source>
        <strain evidence="2">NBRC 12245</strain>
    </source>
</reference>